<dbReference type="Proteomes" id="UP000664277">
    <property type="component" value="Unassembled WGS sequence"/>
</dbReference>
<comment type="caution">
    <text evidence="2">The sequence shown here is derived from an EMBL/GenBank/DDBJ whole genome shotgun (WGS) entry which is preliminary data.</text>
</comment>
<keyword evidence="1" id="KW-1133">Transmembrane helix</keyword>
<keyword evidence="1" id="KW-0472">Membrane</keyword>
<sequence length="107" mass="11262">MTPSILLLAVALLVTVSSASGAFFLIHNLTLSYFASKKRFLGKRPQGAKEKLAYALTLSGALVAVLGISFMIASYAISTWGRTLGLAVTIGISIGIVLSYLADAKRI</sequence>
<name>A0A8J7PJ43_9BACT</name>
<evidence type="ECO:0008006" key="4">
    <source>
        <dbReference type="Google" id="ProtNLM"/>
    </source>
</evidence>
<keyword evidence="1" id="KW-0812">Transmembrane</keyword>
<dbReference type="EMBL" id="JAFLCK010000018">
    <property type="protein sequence ID" value="MBN8661308.1"/>
    <property type="molecule type" value="Genomic_DNA"/>
</dbReference>
<feature type="transmembrane region" description="Helical" evidence="1">
    <location>
        <begin position="6"/>
        <end position="31"/>
    </location>
</feature>
<evidence type="ECO:0000256" key="1">
    <source>
        <dbReference type="SAM" id="Phobius"/>
    </source>
</evidence>
<organism evidence="2 3">
    <name type="scientific">Candidatus Obscuribacter phosphatis</name>
    <dbReference type="NCBI Taxonomy" id="1906157"/>
    <lineage>
        <taxon>Bacteria</taxon>
        <taxon>Bacillati</taxon>
        <taxon>Candidatus Melainabacteria</taxon>
        <taxon>Candidatus Obscuribacterales</taxon>
        <taxon>Candidatus Obscuribacteraceae</taxon>
        <taxon>Candidatus Obscuribacter</taxon>
    </lineage>
</organism>
<gene>
    <name evidence="2" type="ORF">J0M35_13150</name>
</gene>
<feature type="transmembrane region" description="Helical" evidence="1">
    <location>
        <begin position="52"/>
        <end position="77"/>
    </location>
</feature>
<evidence type="ECO:0000313" key="2">
    <source>
        <dbReference type="EMBL" id="MBN8661308.1"/>
    </source>
</evidence>
<proteinExistence type="predicted"/>
<feature type="transmembrane region" description="Helical" evidence="1">
    <location>
        <begin position="83"/>
        <end position="102"/>
    </location>
</feature>
<dbReference type="AlphaFoldDB" id="A0A8J7PJ43"/>
<reference evidence="2" key="1">
    <citation type="submission" date="2021-02" db="EMBL/GenBank/DDBJ databases">
        <title>Genome-Resolved Metagenomics of a Microbial Community Performing Photosynthetic Biological Nutrient Removal.</title>
        <authorList>
            <person name="Mcdaniel E.A."/>
        </authorList>
    </citation>
    <scope>NUCLEOTIDE SEQUENCE</scope>
    <source>
        <strain evidence="2">UWPOB_OBS1</strain>
    </source>
</reference>
<protein>
    <recommendedName>
        <fullName evidence="4">DUF3784 domain-containing protein</fullName>
    </recommendedName>
</protein>
<accession>A0A8J7PJ43</accession>
<evidence type="ECO:0000313" key="3">
    <source>
        <dbReference type="Proteomes" id="UP000664277"/>
    </source>
</evidence>